<name>A0ABY5W1E7_9ACTN</name>
<evidence type="ECO:0000256" key="1">
    <source>
        <dbReference type="SAM" id="Phobius"/>
    </source>
</evidence>
<keyword evidence="1" id="KW-1133">Transmembrane helix</keyword>
<keyword evidence="3" id="KW-1185">Reference proteome</keyword>
<gene>
    <name evidence="2" type="ORF">Dfulv_02405</name>
</gene>
<proteinExistence type="predicted"/>
<evidence type="ECO:0008006" key="4">
    <source>
        <dbReference type="Google" id="ProtNLM"/>
    </source>
</evidence>
<evidence type="ECO:0000313" key="2">
    <source>
        <dbReference type="EMBL" id="UWP83181.1"/>
    </source>
</evidence>
<sequence length="149" mass="16150">MAILGWALVGAVVAVGAGLAVGLGVYRQNRRILRRGARLSAEIVAAEIAPLDRPYESRRRNVRLRLRFEGIEEHVLVFLGYRLHSDDAAALTSGATVQVWVLPEDLSEVRVARPGDVDRILPFQAAPEVSGKYPDGGIDGLSTLLDRPG</sequence>
<keyword evidence="1" id="KW-0812">Transmembrane</keyword>
<reference evidence="2" key="2">
    <citation type="submission" date="2022-09" db="EMBL/GenBank/DDBJ databases">
        <title>Biosynthetic gene clusters of Dactylosporangioum fulvum.</title>
        <authorList>
            <person name="Caradec T."/>
        </authorList>
    </citation>
    <scope>NUCLEOTIDE SEQUENCE</scope>
    <source>
        <strain evidence="2">NRRL B-16292</strain>
    </source>
</reference>
<dbReference type="Proteomes" id="UP001059617">
    <property type="component" value="Chromosome"/>
</dbReference>
<evidence type="ECO:0000313" key="3">
    <source>
        <dbReference type="Proteomes" id="UP001059617"/>
    </source>
</evidence>
<accession>A0ABY5W1E7</accession>
<dbReference type="EMBL" id="CP073720">
    <property type="protein sequence ID" value="UWP83181.1"/>
    <property type="molecule type" value="Genomic_DNA"/>
</dbReference>
<reference evidence="2" key="1">
    <citation type="submission" date="2021-04" db="EMBL/GenBank/DDBJ databases">
        <authorList>
            <person name="Hartkoorn R.C."/>
            <person name="Beaudoing E."/>
            <person name="Hot D."/>
        </authorList>
    </citation>
    <scope>NUCLEOTIDE SEQUENCE</scope>
    <source>
        <strain evidence="2">NRRL B-16292</strain>
    </source>
</reference>
<feature type="transmembrane region" description="Helical" evidence="1">
    <location>
        <begin position="6"/>
        <end position="26"/>
    </location>
</feature>
<organism evidence="2 3">
    <name type="scientific">Dactylosporangium fulvum</name>
    <dbReference type="NCBI Taxonomy" id="53359"/>
    <lineage>
        <taxon>Bacteria</taxon>
        <taxon>Bacillati</taxon>
        <taxon>Actinomycetota</taxon>
        <taxon>Actinomycetes</taxon>
        <taxon>Micromonosporales</taxon>
        <taxon>Micromonosporaceae</taxon>
        <taxon>Dactylosporangium</taxon>
    </lineage>
</organism>
<keyword evidence="1" id="KW-0472">Membrane</keyword>
<protein>
    <recommendedName>
        <fullName evidence="4">DUF3592 domain-containing protein</fullName>
    </recommendedName>
</protein>
<dbReference type="RefSeq" id="WP_259860961.1">
    <property type="nucleotide sequence ID" value="NZ_BAAAST010000024.1"/>
</dbReference>